<proteinExistence type="predicted"/>
<reference evidence="1" key="1">
    <citation type="submission" date="2020-04" db="EMBL/GenBank/DDBJ databases">
        <authorList>
            <person name="Chiriac C."/>
            <person name="Salcher M."/>
            <person name="Ghai R."/>
            <person name="Kavagutti S V."/>
        </authorList>
    </citation>
    <scope>NUCLEOTIDE SEQUENCE</scope>
</reference>
<protein>
    <submittedName>
        <fullName evidence="1">Uncharacterized protein</fullName>
    </submittedName>
</protein>
<accession>A0A6J5NSP7</accession>
<evidence type="ECO:0000313" key="1">
    <source>
        <dbReference type="EMBL" id="CAB4161983.1"/>
    </source>
</evidence>
<organism evidence="1">
    <name type="scientific">uncultured Caudovirales phage</name>
    <dbReference type="NCBI Taxonomy" id="2100421"/>
    <lineage>
        <taxon>Viruses</taxon>
        <taxon>Duplodnaviria</taxon>
        <taxon>Heunggongvirae</taxon>
        <taxon>Uroviricota</taxon>
        <taxon>Caudoviricetes</taxon>
        <taxon>Peduoviridae</taxon>
        <taxon>Maltschvirus</taxon>
        <taxon>Maltschvirus maltsch</taxon>
    </lineage>
</organism>
<dbReference type="EMBL" id="LR796730">
    <property type="protein sequence ID" value="CAB4161983.1"/>
    <property type="molecule type" value="Genomic_DNA"/>
</dbReference>
<gene>
    <name evidence="1" type="ORF">UFOVP780_7</name>
</gene>
<name>A0A6J5NSP7_9CAUD</name>
<sequence>MAVTIEEKPYSFTKVGQKLIYRTTSTNVANTGFRFVFKIYEGTTNLISTVYVVPTPEATPQGVFDLSTIVKHRIETKLELQDNEPSVDFQSSTYPVYLYKIVVMEGYIVSGVFTEQSGTAQTNYHYFIPCSYSHMDGYRPNPDDRYGLDGVTKLLMGDRNSGTHIPRVMPSGLTASSSRVFIPIRNTNLDGGYLYYVTDYADALSAKDSGLSTNTYVRMKLVQSSGGNIFATEAIGGNGIVKIPAYPKSLEGTTSLINPNDYPNFRYYSITVTDSTGATQLSAEYVFYPEEVDCIYDNIRVAWWSPVSGGYDYFNFSKKNEQSIEVERKRVQRVVGNYSSASGGFGYDNADRGLMEGNVETRTYITMTSDYIKENEFALLKNMIRSNDVYIINDDQTILPVVIEENAYTERRTRDGKVYNLTIRVRYSNEDL</sequence>